<protein>
    <submittedName>
        <fullName evidence="2">Uncharacterized protein</fullName>
    </submittedName>
</protein>
<evidence type="ECO:0000313" key="3">
    <source>
        <dbReference type="Proteomes" id="UP000015105"/>
    </source>
</evidence>
<evidence type="ECO:0000256" key="1">
    <source>
        <dbReference type="SAM" id="MobiDB-lite"/>
    </source>
</evidence>
<feature type="region of interest" description="Disordered" evidence="1">
    <location>
        <begin position="261"/>
        <end position="290"/>
    </location>
</feature>
<proteinExistence type="predicted"/>
<reference evidence="2" key="4">
    <citation type="submission" date="2019-03" db="UniProtKB">
        <authorList>
            <consortium name="EnsemblPlants"/>
        </authorList>
    </citation>
    <scope>IDENTIFICATION</scope>
</reference>
<reference evidence="3" key="1">
    <citation type="journal article" date="2014" name="Science">
        <title>Ancient hybridizations among the ancestral genomes of bread wheat.</title>
        <authorList>
            <consortium name="International Wheat Genome Sequencing Consortium,"/>
            <person name="Marcussen T."/>
            <person name="Sandve S.R."/>
            <person name="Heier L."/>
            <person name="Spannagl M."/>
            <person name="Pfeifer M."/>
            <person name="Jakobsen K.S."/>
            <person name="Wulff B.B."/>
            <person name="Steuernagel B."/>
            <person name="Mayer K.F."/>
            <person name="Olsen O.A."/>
        </authorList>
    </citation>
    <scope>NUCLEOTIDE SEQUENCE [LARGE SCALE GENOMIC DNA]</scope>
    <source>
        <strain evidence="3">cv. AL8/78</strain>
    </source>
</reference>
<accession>A0A452YC05</accession>
<reference evidence="2" key="5">
    <citation type="journal article" date="2021" name="G3 (Bethesda)">
        <title>Aegilops tauschii genome assembly Aet v5.0 features greater sequence contiguity and improved annotation.</title>
        <authorList>
            <person name="Wang L."/>
            <person name="Zhu T."/>
            <person name="Rodriguez J.C."/>
            <person name="Deal K.R."/>
            <person name="Dubcovsky J."/>
            <person name="McGuire P.E."/>
            <person name="Lux T."/>
            <person name="Spannagl M."/>
            <person name="Mayer K.F.X."/>
            <person name="Baldrich P."/>
            <person name="Meyers B.C."/>
            <person name="Huo N."/>
            <person name="Gu Y.Q."/>
            <person name="Zhou H."/>
            <person name="Devos K.M."/>
            <person name="Bennetzen J.L."/>
            <person name="Unver T."/>
            <person name="Budak H."/>
            <person name="Gulick P.J."/>
            <person name="Galiba G."/>
            <person name="Kalapos B."/>
            <person name="Nelson D.R."/>
            <person name="Li P."/>
            <person name="You F.M."/>
            <person name="Luo M.C."/>
            <person name="Dvorak J."/>
        </authorList>
    </citation>
    <scope>NUCLEOTIDE SEQUENCE [LARGE SCALE GENOMIC DNA]</scope>
    <source>
        <strain evidence="2">cv. AL8/78</strain>
    </source>
</reference>
<evidence type="ECO:0000313" key="2">
    <source>
        <dbReference type="EnsemblPlants" id="AET1Gv20368900.1"/>
    </source>
</evidence>
<sequence>DGVHLPRRVVVVDDVEVSPAAARHPLHQLHAEVIERDGHLHPRVREVPVAVPQQHHLVVVGEVAVGHGDARRPHDGVHQPVRAPRQRAVVHPHVPRREERDAVAVRPGAPPVVRRRRPHVRVPRRHAVVHVQVVDDHVGHVLQRDARAAGDVHVRAAPVDGLVAVHQQLLVEADGHVRGEHDPQRALLDGGVPERAGRRVHGVAVRGVGHNVERPALAAQRVAAEPDAAVRQPLPVLPPVRPGAPPAVVDRVASHAPAASARLLHPPPRRRHLAAHANANTPSLRCERSA</sequence>
<name>A0A452YC05_AEGTS</name>
<organism evidence="2 3">
    <name type="scientific">Aegilops tauschii subsp. strangulata</name>
    <name type="common">Goatgrass</name>
    <dbReference type="NCBI Taxonomy" id="200361"/>
    <lineage>
        <taxon>Eukaryota</taxon>
        <taxon>Viridiplantae</taxon>
        <taxon>Streptophyta</taxon>
        <taxon>Embryophyta</taxon>
        <taxon>Tracheophyta</taxon>
        <taxon>Spermatophyta</taxon>
        <taxon>Magnoliopsida</taxon>
        <taxon>Liliopsida</taxon>
        <taxon>Poales</taxon>
        <taxon>Poaceae</taxon>
        <taxon>BOP clade</taxon>
        <taxon>Pooideae</taxon>
        <taxon>Triticodae</taxon>
        <taxon>Triticeae</taxon>
        <taxon>Triticinae</taxon>
        <taxon>Aegilops</taxon>
    </lineage>
</organism>
<dbReference type="AlphaFoldDB" id="A0A452YC05"/>
<reference evidence="3" key="2">
    <citation type="journal article" date="2017" name="Nat. Plants">
        <title>The Aegilops tauschii genome reveals multiple impacts of transposons.</title>
        <authorList>
            <person name="Zhao G."/>
            <person name="Zou C."/>
            <person name="Li K."/>
            <person name="Wang K."/>
            <person name="Li T."/>
            <person name="Gao L."/>
            <person name="Zhang X."/>
            <person name="Wang H."/>
            <person name="Yang Z."/>
            <person name="Liu X."/>
            <person name="Jiang W."/>
            <person name="Mao L."/>
            <person name="Kong X."/>
            <person name="Jiao Y."/>
            <person name="Jia J."/>
        </authorList>
    </citation>
    <scope>NUCLEOTIDE SEQUENCE [LARGE SCALE GENOMIC DNA]</scope>
    <source>
        <strain evidence="3">cv. AL8/78</strain>
    </source>
</reference>
<dbReference type="Proteomes" id="UP000015105">
    <property type="component" value="Chromosome 1D"/>
</dbReference>
<dbReference type="Gramene" id="AET1Gv20368900.1">
    <property type="protein sequence ID" value="AET1Gv20368900.1"/>
    <property type="gene ID" value="AET1Gv20368900"/>
</dbReference>
<keyword evidence="3" id="KW-1185">Reference proteome</keyword>
<reference evidence="2" key="3">
    <citation type="journal article" date="2017" name="Nature">
        <title>Genome sequence of the progenitor of the wheat D genome Aegilops tauschii.</title>
        <authorList>
            <person name="Luo M.C."/>
            <person name="Gu Y.Q."/>
            <person name="Puiu D."/>
            <person name="Wang H."/>
            <person name="Twardziok S.O."/>
            <person name="Deal K.R."/>
            <person name="Huo N."/>
            <person name="Zhu T."/>
            <person name="Wang L."/>
            <person name="Wang Y."/>
            <person name="McGuire P.E."/>
            <person name="Liu S."/>
            <person name="Long H."/>
            <person name="Ramasamy R.K."/>
            <person name="Rodriguez J.C."/>
            <person name="Van S.L."/>
            <person name="Yuan L."/>
            <person name="Wang Z."/>
            <person name="Xia Z."/>
            <person name="Xiao L."/>
            <person name="Anderson O.D."/>
            <person name="Ouyang S."/>
            <person name="Liang Y."/>
            <person name="Zimin A.V."/>
            <person name="Pertea G."/>
            <person name="Qi P."/>
            <person name="Bennetzen J.L."/>
            <person name="Dai X."/>
            <person name="Dawson M.W."/>
            <person name="Muller H.G."/>
            <person name="Kugler K."/>
            <person name="Rivarola-Duarte L."/>
            <person name="Spannagl M."/>
            <person name="Mayer K.F.X."/>
            <person name="Lu F.H."/>
            <person name="Bevan M.W."/>
            <person name="Leroy P."/>
            <person name="Li P."/>
            <person name="You F.M."/>
            <person name="Sun Q."/>
            <person name="Liu Z."/>
            <person name="Lyons E."/>
            <person name="Wicker T."/>
            <person name="Salzberg S.L."/>
            <person name="Devos K.M."/>
            <person name="Dvorak J."/>
        </authorList>
    </citation>
    <scope>NUCLEOTIDE SEQUENCE [LARGE SCALE GENOMIC DNA]</scope>
    <source>
        <strain evidence="2">cv. AL8/78</strain>
    </source>
</reference>
<dbReference type="EnsemblPlants" id="AET1Gv20368900.1">
    <property type="protein sequence ID" value="AET1Gv20368900.1"/>
    <property type="gene ID" value="AET1Gv20368900"/>
</dbReference>